<accession>A0A8H7W3R8</accession>
<evidence type="ECO:0000313" key="2">
    <source>
        <dbReference type="EMBL" id="KAG2237474.1"/>
    </source>
</evidence>
<proteinExistence type="predicted"/>
<name>A0A8H7W3R8_9FUNG</name>
<reference evidence="2" key="1">
    <citation type="submission" date="2021-01" db="EMBL/GenBank/DDBJ databases">
        <title>Metabolic potential, ecology and presence of endohyphal bacteria is reflected in genomic diversity of Mucoromycotina.</title>
        <authorList>
            <person name="Muszewska A."/>
            <person name="Okrasinska A."/>
            <person name="Steczkiewicz K."/>
            <person name="Drgas O."/>
            <person name="Orlowska M."/>
            <person name="Perlinska-Lenart U."/>
            <person name="Aleksandrzak-Piekarczyk T."/>
            <person name="Szatraj K."/>
            <person name="Zielenkiewicz U."/>
            <person name="Pilsyk S."/>
            <person name="Malc E."/>
            <person name="Mieczkowski P."/>
            <person name="Kruszewska J.S."/>
            <person name="Biernat P."/>
            <person name="Pawlowska J."/>
        </authorList>
    </citation>
    <scope>NUCLEOTIDE SEQUENCE</scope>
    <source>
        <strain evidence="2">WA0000018081</strain>
    </source>
</reference>
<sequence length="175" mass="20356">MPYILPVENSSNINTTNTFERFNQIVENYKHIIENNATARCMVGFTAAAFIQNEGDIDIDSVESWLQSLESDNELCLEELDHNNTKVNRILSVVKETSVQHYYQEYEEEEEDLTTDDSEDNEDEFNDETSYELNRFISYDPYSADSYPIYNYIPKYTFVNYSAGNVPDHSETTLC</sequence>
<dbReference type="AlphaFoldDB" id="A0A8H7W3R8"/>
<evidence type="ECO:0000313" key="3">
    <source>
        <dbReference type="Proteomes" id="UP000613177"/>
    </source>
</evidence>
<organism evidence="2 3">
    <name type="scientific">Thamnidium elegans</name>
    <dbReference type="NCBI Taxonomy" id="101142"/>
    <lineage>
        <taxon>Eukaryota</taxon>
        <taxon>Fungi</taxon>
        <taxon>Fungi incertae sedis</taxon>
        <taxon>Mucoromycota</taxon>
        <taxon>Mucoromycotina</taxon>
        <taxon>Mucoromycetes</taxon>
        <taxon>Mucorales</taxon>
        <taxon>Mucorineae</taxon>
        <taxon>Mucoraceae</taxon>
        <taxon>Thamnidium</taxon>
    </lineage>
</organism>
<feature type="region of interest" description="Disordered" evidence="1">
    <location>
        <begin position="108"/>
        <end position="127"/>
    </location>
</feature>
<dbReference type="OrthoDB" id="2281772at2759"/>
<comment type="caution">
    <text evidence="2">The sequence shown here is derived from an EMBL/GenBank/DDBJ whole genome shotgun (WGS) entry which is preliminary data.</text>
</comment>
<keyword evidence="3" id="KW-1185">Reference proteome</keyword>
<gene>
    <name evidence="2" type="ORF">INT48_005507</name>
</gene>
<dbReference type="EMBL" id="JAEPRE010000005">
    <property type="protein sequence ID" value="KAG2237474.1"/>
    <property type="molecule type" value="Genomic_DNA"/>
</dbReference>
<protein>
    <submittedName>
        <fullName evidence="2">Uncharacterized protein</fullName>
    </submittedName>
</protein>
<dbReference type="Proteomes" id="UP000613177">
    <property type="component" value="Unassembled WGS sequence"/>
</dbReference>
<evidence type="ECO:0000256" key="1">
    <source>
        <dbReference type="SAM" id="MobiDB-lite"/>
    </source>
</evidence>